<sequence>AIEPYVCSKFNRRPRGLSELDRCKATEFRKVVLYTGPIILHSKIPEHLFANFVVLHVAVNILRTELVDYAGRLLIYFIKTFASLYGWYCIPYSIHNLIHLASDVHVHGELQNWSAFLFEN</sequence>
<dbReference type="PANTHER" id="PTHR33053:SF25">
    <property type="entry name" value="TRANSPOSASE DOMAIN-CONTAINING PROTEIN"/>
    <property type="match status" value="1"/>
</dbReference>
<dbReference type="PANTHER" id="PTHR33053">
    <property type="entry name" value="PROTEIN, PUTATIVE-RELATED"/>
    <property type="match status" value="1"/>
</dbReference>
<protein>
    <submittedName>
        <fullName evidence="1 2">Uncharacterized protein</fullName>
    </submittedName>
</protein>
<dbReference type="InParanoid" id="B7P8H9"/>
<dbReference type="EMBL" id="DS657485">
    <property type="protein sequence ID" value="EEC02901.1"/>
    <property type="molecule type" value="Genomic_DNA"/>
</dbReference>
<organism>
    <name type="scientific">Ixodes scapularis</name>
    <name type="common">Black-legged tick</name>
    <name type="synonym">Deer tick</name>
    <dbReference type="NCBI Taxonomy" id="6945"/>
    <lineage>
        <taxon>Eukaryota</taxon>
        <taxon>Metazoa</taxon>
        <taxon>Ecdysozoa</taxon>
        <taxon>Arthropoda</taxon>
        <taxon>Chelicerata</taxon>
        <taxon>Arachnida</taxon>
        <taxon>Acari</taxon>
        <taxon>Parasitiformes</taxon>
        <taxon>Ixodida</taxon>
        <taxon>Ixodoidea</taxon>
        <taxon>Ixodidae</taxon>
        <taxon>Ixodinae</taxon>
        <taxon>Ixodes</taxon>
    </lineage>
</organism>
<dbReference type="PaxDb" id="6945-B7P8H9"/>
<keyword evidence="3" id="KW-1185">Reference proteome</keyword>
<reference evidence="2" key="2">
    <citation type="submission" date="2020-05" db="UniProtKB">
        <authorList>
            <consortium name="EnsemblMetazoa"/>
        </authorList>
    </citation>
    <scope>IDENTIFICATION</scope>
    <source>
        <strain evidence="2">wikel</strain>
    </source>
</reference>
<dbReference type="AlphaFoldDB" id="B7P8H9"/>
<gene>
    <name evidence="1" type="ORF">IscW_ISCW024146</name>
</gene>
<proteinExistence type="predicted"/>
<reference evidence="1 3" key="1">
    <citation type="submission" date="2008-03" db="EMBL/GenBank/DDBJ databases">
        <title>Annotation of Ixodes scapularis.</title>
        <authorList>
            <consortium name="Ixodes scapularis Genome Project Consortium"/>
            <person name="Caler E."/>
            <person name="Hannick L.I."/>
            <person name="Bidwell S."/>
            <person name="Joardar V."/>
            <person name="Thiagarajan M."/>
            <person name="Amedeo P."/>
            <person name="Galinsky K.J."/>
            <person name="Schobel S."/>
            <person name="Inman J."/>
            <person name="Hostetler J."/>
            <person name="Miller J."/>
            <person name="Hammond M."/>
            <person name="Megy K."/>
            <person name="Lawson D."/>
            <person name="Kodira C."/>
            <person name="Sutton G."/>
            <person name="Meyer J."/>
            <person name="Hill C.A."/>
            <person name="Birren B."/>
            <person name="Nene V."/>
            <person name="Collins F."/>
            <person name="Alarcon-Chaidez F."/>
            <person name="Wikel S."/>
            <person name="Strausberg R."/>
        </authorList>
    </citation>
    <scope>NUCLEOTIDE SEQUENCE [LARGE SCALE GENOMIC DNA]</scope>
    <source>
        <strain evidence="3">Wikel</strain>
        <strain evidence="1">Wikel colony</strain>
    </source>
</reference>
<evidence type="ECO:0000313" key="1">
    <source>
        <dbReference type="EMBL" id="EEC02901.1"/>
    </source>
</evidence>
<feature type="non-terminal residue" evidence="1">
    <location>
        <position position="1"/>
    </location>
</feature>
<dbReference type="HOGENOM" id="CLU_104036_1_1_1"/>
<dbReference type="EnsemblMetazoa" id="ISCW024146-RA">
    <property type="protein sequence ID" value="ISCW024146-PA"/>
    <property type="gene ID" value="ISCW024146"/>
</dbReference>
<dbReference type="EMBL" id="ABJB010448206">
    <property type="status" value="NOT_ANNOTATED_CDS"/>
    <property type="molecule type" value="Genomic_DNA"/>
</dbReference>
<accession>B7P8H9</accession>
<feature type="non-terminal residue" evidence="1">
    <location>
        <position position="120"/>
    </location>
</feature>
<dbReference type="VEuPathDB" id="VectorBase:ISCI024146"/>
<dbReference type="STRING" id="6945.B7P8H9"/>
<evidence type="ECO:0000313" key="3">
    <source>
        <dbReference type="Proteomes" id="UP000001555"/>
    </source>
</evidence>
<dbReference type="Proteomes" id="UP000001555">
    <property type="component" value="Unassembled WGS sequence"/>
</dbReference>
<dbReference type="VEuPathDB" id="VectorBase:ISCW024146"/>
<name>B7P8H9_IXOSC</name>
<evidence type="ECO:0000313" key="2">
    <source>
        <dbReference type="EnsemblMetazoa" id="ISCW024146-PA"/>
    </source>
</evidence>